<dbReference type="Gene3D" id="3.20.70.20">
    <property type="match status" value="1"/>
</dbReference>
<evidence type="ECO:0000256" key="1">
    <source>
        <dbReference type="ARBA" id="ARBA00022818"/>
    </source>
</evidence>
<dbReference type="PROSITE" id="PS51149">
    <property type="entry name" value="GLY_RADICAL_2"/>
    <property type="match status" value="1"/>
</dbReference>
<dbReference type="InterPro" id="IPR050012">
    <property type="entry name" value="Glycl_HYPD"/>
</dbReference>
<evidence type="ECO:0000259" key="5">
    <source>
        <dbReference type="PROSITE" id="PS51554"/>
    </source>
</evidence>
<keyword evidence="7" id="KW-1185">Reference proteome</keyword>
<proteinExistence type="predicted"/>
<evidence type="ECO:0000259" key="4">
    <source>
        <dbReference type="PROSITE" id="PS51149"/>
    </source>
</evidence>
<dbReference type="GO" id="GO:0016835">
    <property type="term" value="F:carbon-oxygen lyase activity"/>
    <property type="evidence" value="ECO:0007669"/>
    <property type="project" value="InterPro"/>
</dbReference>
<evidence type="ECO:0000256" key="2">
    <source>
        <dbReference type="ARBA" id="ARBA00023239"/>
    </source>
</evidence>
<dbReference type="GO" id="GO:0005829">
    <property type="term" value="C:cytosol"/>
    <property type="evidence" value="ECO:0007669"/>
    <property type="project" value="TreeGrafter"/>
</dbReference>
<dbReference type="InterPro" id="IPR051215">
    <property type="entry name" value="GRE"/>
</dbReference>
<dbReference type="PATRIC" id="fig|742817.3.peg.1868"/>
<accession>H1DHL3</accession>
<keyword evidence="2 6" id="KW-0456">Lyase</keyword>
<protein>
    <submittedName>
        <fullName evidence="6">Pyruvate formate-lyase</fullName>
    </submittedName>
</protein>
<dbReference type="GeneID" id="98069315"/>
<organism evidence="6 7">
    <name type="scientific">Odoribacter laneus YIT 12061</name>
    <dbReference type="NCBI Taxonomy" id="742817"/>
    <lineage>
        <taxon>Bacteria</taxon>
        <taxon>Pseudomonadati</taxon>
        <taxon>Bacteroidota</taxon>
        <taxon>Bacteroidia</taxon>
        <taxon>Bacteroidales</taxon>
        <taxon>Odoribacteraceae</taxon>
        <taxon>Odoribacter</taxon>
    </lineage>
</organism>
<dbReference type="NCBIfam" id="NF043068">
    <property type="entry name" value="glycl_HYPD"/>
    <property type="match status" value="1"/>
</dbReference>
<dbReference type="InterPro" id="IPR001150">
    <property type="entry name" value="Gly_radical"/>
</dbReference>
<dbReference type="Pfam" id="PF01228">
    <property type="entry name" value="Gly_radical"/>
    <property type="match status" value="1"/>
</dbReference>
<dbReference type="HOGENOM" id="CLU_009096_0_1_10"/>
<dbReference type="CDD" id="cd01677">
    <property type="entry name" value="PFL2_DhaB_BssA"/>
    <property type="match status" value="1"/>
</dbReference>
<evidence type="ECO:0000313" key="7">
    <source>
        <dbReference type="Proteomes" id="UP000004892"/>
    </source>
</evidence>
<dbReference type="PANTHER" id="PTHR43641">
    <property type="entry name" value="FORMATE ACETYLTRANSFERASE 3-RELATED"/>
    <property type="match status" value="1"/>
</dbReference>
<dbReference type="SUPFAM" id="SSF51998">
    <property type="entry name" value="PFL-like glycyl radical enzymes"/>
    <property type="match status" value="1"/>
</dbReference>
<reference evidence="6 7" key="1">
    <citation type="submission" date="2012-01" db="EMBL/GenBank/DDBJ databases">
        <title>The Genome Sequence of Odoribacter laneus YIT 12061.</title>
        <authorList>
            <consortium name="The Broad Institute Genome Sequencing Platform"/>
            <person name="Earl A."/>
            <person name="Ward D."/>
            <person name="Feldgarden M."/>
            <person name="Gevers D."/>
            <person name="Morotomi M."/>
            <person name="Young S.K."/>
            <person name="Zeng Q."/>
            <person name="Gargeya S."/>
            <person name="Fitzgerald M."/>
            <person name="Haas B."/>
            <person name="Abouelleil A."/>
            <person name="Alvarado L."/>
            <person name="Arachchi H.M."/>
            <person name="Berlin A."/>
            <person name="Chapman S.B."/>
            <person name="Gearin G."/>
            <person name="Goldberg J."/>
            <person name="Griggs A."/>
            <person name="Gujja S."/>
            <person name="Hansen M."/>
            <person name="Heiman D."/>
            <person name="Howarth C."/>
            <person name="Larimer J."/>
            <person name="Lui A."/>
            <person name="MacDonald P.J.P."/>
            <person name="McCowen C."/>
            <person name="Montmayeur A."/>
            <person name="Murphy C."/>
            <person name="Neiman D."/>
            <person name="Pearson M."/>
            <person name="Priest M."/>
            <person name="Roberts A."/>
            <person name="Saif S."/>
            <person name="Shea T."/>
            <person name="Sisk P."/>
            <person name="Stolte C."/>
            <person name="Sykes S."/>
            <person name="Wortman J."/>
            <person name="Nusbaum C."/>
            <person name="Birren B."/>
        </authorList>
    </citation>
    <scope>NUCLEOTIDE SEQUENCE [LARGE SCALE GENOMIC DNA]</scope>
    <source>
        <strain evidence="6 7">YIT 12061</strain>
    </source>
</reference>
<comment type="caution">
    <text evidence="6">The sequence shown here is derived from an EMBL/GenBank/DDBJ whole genome shotgun (WGS) entry which is preliminary data.</text>
</comment>
<dbReference type="Proteomes" id="UP000004892">
    <property type="component" value="Unassembled WGS sequence"/>
</dbReference>
<evidence type="ECO:0000313" key="6">
    <source>
        <dbReference type="EMBL" id="EHP47142.1"/>
    </source>
</evidence>
<evidence type="ECO:0000256" key="3">
    <source>
        <dbReference type="PROSITE-ProRule" id="PRU00493"/>
    </source>
</evidence>
<name>H1DHL3_9BACT</name>
<feature type="modified residue" description="Glycine radical" evidence="3">
    <location>
        <position position="764"/>
    </location>
</feature>
<dbReference type="Pfam" id="PF02901">
    <property type="entry name" value="PFL-like"/>
    <property type="match status" value="1"/>
</dbReference>
<dbReference type="EMBL" id="ADMC01000023">
    <property type="protein sequence ID" value="EHP47142.1"/>
    <property type="molecule type" value="Genomic_DNA"/>
</dbReference>
<feature type="domain" description="PFL" evidence="5">
    <location>
        <begin position="5"/>
        <end position="662"/>
    </location>
</feature>
<dbReference type="PROSITE" id="PS51554">
    <property type="entry name" value="PFL"/>
    <property type="match status" value="1"/>
</dbReference>
<sequence length="789" mass="89326">MKLTERIQKLREQSLNAENRISAERALLITEFYKSGVADAEPVPVQRAMAFQYILEHKAICINKGELIVGERGPAPKATPTYPEICVHSLQDLEILHNRKKVAFLSDEETRAAYRDIIIPYWKGKSNRDRIFKNVTSEWKDAYEAGIFTEFQEQRAPGHTVLGMKMFWTGLNDLKSEIYVALEKLDLLDDPEGVDKRDELRGMEIVCDAMVAYAERHARELEKLAGQESDPKRRTELLQMAQVCRRVPANAPQTVQEALQHYWFIHLGVVTELNPWDSFNPGRLDQSLYPLYKKQIEEGSVTKEEVYELLESFWVKFNNHPSPPKVGVTAEESNTYTDFSLINLGGVKADGSDGVNEVSYMLLDVIREMRILQPSSMIQVSKKNPDRFIREAVEIIKTGFGQPSVFNTDALVQEMLRAGKSITDARNGGCSGCVETGAFGTEAYILTGYFNLPKILELTLNDGFDRRTGKQIGLKTGRAADYKTYEELFAAYRLQVAHFMRIKLIGNNIIERIFMKYMPVPFLSVLIEDCISNGKDYMCGGARYNSSYVQGVGLGSITDMLTALRYHVYDRKDVTMPEMMEALEADFKGYEELQYRLVYKTPKYGNDDDYADRQEVEVFDLYYDVLNGHKSPRGATYRVNMLPTTCHVYFGRVTGATPDGRNAGKPLSEGISPVQGADINGPTAVIKSAAKIDHIKTGGTLLNQKFTPSLLATEEGAMNLVHLVRAYFRMDGHHIQFNVVSADTLRDAQKHPEEYKDLIVRVAGYSDYFNDLGEDLQNEIICRTEQTQL</sequence>
<dbReference type="eggNOG" id="COG1882">
    <property type="taxonomic scope" value="Bacteria"/>
</dbReference>
<dbReference type="AlphaFoldDB" id="H1DHL3"/>
<dbReference type="PANTHER" id="PTHR43641:SF2">
    <property type="entry name" value="DEHYDRATASE YBIW-RELATED"/>
    <property type="match status" value="1"/>
</dbReference>
<feature type="domain" description="Glycine radical" evidence="4">
    <location>
        <begin position="669"/>
        <end position="789"/>
    </location>
</feature>
<dbReference type="STRING" id="742817.HMPREF9449_01749"/>
<gene>
    <name evidence="6" type="ORF">HMPREF9449_01749</name>
</gene>
<keyword evidence="6" id="KW-0670">Pyruvate</keyword>
<dbReference type="InterPro" id="IPR004184">
    <property type="entry name" value="PFL_dom"/>
</dbReference>
<dbReference type="RefSeq" id="WP_009136897.1">
    <property type="nucleotide sequence ID" value="NZ_JH594596.1"/>
</dbReference>
<keyword evidence="1 3" id="KW-0556">Organic radical</keyword>